<evidence type="ECO:0000313" key="2">
    <source>
        <dbReference type="EMBL" id="RUS96777.1"/>
    </source>
</evidence>
<gene>
    <name evidence="2" type="ORF">DSM107003_21830</name>
</gene>
<comment type="caution">
    <text evidence="2">The sequence shown here is derived from an EMBL/GenBank/DDBJ whole genome shotgun (WGS) entry which is preliminary data.</text>
</comment>
<evidence type="ECO:0000313" key="3">
    <source>
        <dbReference type="Proteomes" id="UP000276103"/>
    </source>
</evidence>
<dbReference type="OrthoDB" id="334367at2"/>
<reference evidence="2 3" key="1">
    <citation type="journal article" date="2019" name="Genome Biol. Evol.">
        <title>Day and night: Metabolic profiles and evolutionary relationships of six axenic non-marine cyanobacteria.</title>
        <authorList>
            <person name="Will S.E."/>
            <person name="Henke P."/>
            <person name="Boedeker C."/>
            <person name="Huang S."/>
            <person name="Brinkmann H."/>
            <person name="Rohde M."/>
            <person name="Jarek M."/>
            <person name="Friedl T."/>
            <person name="Seufert S."/>
            <person name="Schumacher M."/>
            <person name="Overmann J."/>
            <person name="Neumann-Schaal M."/>
            <person name="Petersen J."/>
        </authorList>
    </citation>
    <scope>NUCLEOTIDE SEQUENCE [LARGE SCALE GENOMIC DNA]</scope>
    <source>
        <strain evidence="2 3">SAG 1403-4b</strain>
    </source>
</reference>
<sequence length="113" mass="12818">MKLLFDENLSPKLSTHLSDIFPGSLHVRDVGMKATIDPIVWNYAKDNDLMIVSKDADMHDLSLVFGNPPKVIWLRLGNCSTLQVENLLRREFSTIKLFYEDKNSSLLALSSSH</sequence>
<feature type="domain" description="DUF5615" evidence="1">
    <location>
        <begin position="1"/>
        <end position="107"/>
    </location>
</feature>
<organism evidence="2 3">
    <name type="scientific">Trichormus variabilis SAG 1403-4b</name>
    <dbReference type="NCBI Taxonomy" id="447716"/>
    <lineage>
        <taxon>Bacteria</taxon>
        <taxon>Bacillati</taxon>
        <taxon>Cyanobacteriota</taxon>
        <taxon>Cyanophyceae</taxon>
        <taxon>Nostocales</taxon>
        <taxon>Nostocaceae</taxon>
        <taxon>Trichormus</taxon>
    </lineage>
</organism>
<dbReference type="InterPro" id="IPR041049">
    <property type="entry name" value="DUF5615"/>
</dbReference>
<evidence type="ECO:0000259" key="1">
    <source>
        <dbReference type="Pfam" id="PF18480"/>
    </source>
</evidence>
<protein>
    <recommendedName>
        <fullName evidence="1">DUF5615 domain-containing protein</fullName>
    </recommendedName>
</protein>
<name>A0A3S1APG8_ANAVA</name>
<dbReference type="Proteomes" id="UP000276103">
    <property type="component" value="Unassembled WGS sequence"/>
</dbReference>
<keyword evidence="3" id="KW-1185">Reference proteome</keyword>
<accession>A0A3S1APG8</accession>
<proteinExistence type="predicted"/>
<dbReference type="EMBL" id="RSCM01000006">
    <property type="protein sequence ID" value="RUS96777.1"/>
    <property type="molecule type" value="Genomic_DNA"/>
</dbReference>
<dbReference type="RefSeq" id="WP_127053970.1">
    <property type="nucleotide sequence ID" value="NZ_RSCM01000006.1"/>
</dbReference>
<dbReference type="Pfam" id="PF18480">
    <property type="entry name" value="DUF5615"/>
    <property type="match status" value="1"/>
</dbReference>
<dbReference type="AlphaFoldDB" id="A0A3S1APG8"/>